<dbReference type="InterPro" id="IPR050354">
    <property type="entry name" value="F-box/kelch-repeat_ARATH"/>
</dbReference>
<dbReference type="Proteomes" id="UP000789595">
    <property type="component" value="Unassembled WGS sequence"/>
</dbReference>
<evidence type="ECO:0000313" key="2">
    <source>
        <dbReference type="Proteomes" id="UP000789595"/>
    </source>
</evidence>
<protein>
    <recommendedName>
        <fullName evidence="3">F-box domain-containing protein</fullName>
    </recommendedName>
</protein>
<comment type="caution">
    <text evidence="1">The sequence shown here is derived from an EMBL/GenBank/DDBJ whole genome shotgun (WGS) entry which is preliminary data.</text>
</comment>
<dbReference type="EMBL" id="CAKKNE010000003">
    <property type="protein sequence ID" value="CAH0371683.1"/>
    <property type="molecule type" value="Genomic_DNA"/>
</dbReference>
<accession>A0A8J2SG84</accession>
<dbReference type="PANTHER" id="PTHR24414:SF40">
    <property type="entry name" value="F-BOX_KELCH-REPEAT PROTEIN SKIP30"/>
    <property type="match status" value="1"/>
</dbReference>
<dbReference type="AlphaFoldDB" id="A0A8J2SG84"/>
<name>A0A8J2SG84_9STRA</name>
<keyword evidence="2" id="KW-1185">Reference proteome</keyword>
<proteinExistence type="predicted"/>
<dbReference type="SUPFAM" id="SSF117281">
    <property type="entry name" value="Kelch motif"/>
    <property type="match status" value="1"/>
</dbReference>
<dbReference type="Gene3D" id="2.120.10.80">
    <property type="entry name" value="Kelch-type beta propeller"/>
    <property type="match status" value="1"/>
</dbReference>
<gene>
    <name evidence="1" type="ORF">PECAL_3P16350</name>
</gene>
<organism evidence="1 2">
    <name type="scientific">Pelagomonas calceolata</name>
    <dbReference type="NCBI Taxonomy" id="35677"/>
    <lineage>
        <taxon>Eukaryota</taxon>
        <taxon>Sar</taxon>
        <taxon>Stramenopiles</taxon>
        <taxon>Ochrophyta</taxon>
        <taxon>Pelagophyceae</taxon>
        <taxon>Pelagomonadales</taxon>
        <taxon>Pelagomonadaceae</taxon>
        <taxon>Pelagomonas</taxon>
    </lineage>
</organism>
<evidence type="ECO:0008006" key="3">
    <source>
        <dbReference type="Google" id="ProtNLM"/>
    </source>
</evidence>
<sequence>MAASLEELRGLGARAGPRFVEPRRGMVKAMARRAKMSHLGAFQILPEHVVLSCLARVPREDHDAVADCSTGFRALMRSERFVKARRAEDITEETFVAVTRDCGLLALVSGRMWRRLAPMPPEMRIDLDSDIRFWGSGITVIGTELFIAGGVRSDGSCAVAVHDAVDDSWFSMQLPPSCPINFFALGCAGRLFGGAFKEHPYGTMAPAQNSILFWSWDANSQEWVELPSMPQSMGLSYRVYGDNLDSLITVAAEGEIFICDRYLSHFCVFDVLSETWRRVDIPLAARYLDQYSPSLFYHRGLVHVLRHRSPIPRRLGYGNDHMAYDTISEVWVSINGGLPRHTARGPKYVLGVVNHNGPDDYLMQLEKGERGASSCSVHFYVRRDNSFGHDVAAWKKPINLPIRYDAFDQVASVAMP</sequence>
<evidence type="ECO:0000313" key="1">
    <source>
        <dbReference type="EMBL" id="CAH0371683.1"/>
    </source>
</evidence>
<reference evidence="1" key="1">
    <citation type="submission" date="2021-11" db="EMBL/GenBank/DDBJ databases">
        <authorList>
            <consortium name="Genoscope - CEA"/>
            <person name="William W."/>
        </authorList>
    </citation>
    <scope>NUCLEOTIDE SEQUENCE</scope>
</reference>
<dbReference type="InterPro" id="IPR015915">
    <property type="entry name" value="Kelch-typ_b-propeller"/>
</dbReference>
<dbReference type="OrthoDB" id="68328at2759"/>
<dbReference type="PANTHER" id="PTHR24414">
    <property type="entry name" value="F-BOX/KELCH-REPEAT PROTEIN SKIP4"/>
    <property type="match status" value="1"/>
</dbReference>